<protein>
    <recommendedName>
        <fullName evidence="1">BTB domain-containing protein</fullName>
    </recommendedName>
</protein>
<keyword evidence="4" id="KW-1185">Reference proteome</keyword>
<dbReference type="InterPro" id="IPR011333">
    <property type="entry name" value="SKP1/BTB/POZ_sf"/>
</dbReference>
<dbReference type="CDD" id="cd18186">
    <property type="entry name" value="BTB_POZ_ZBTB_KLHL-like"/>
    <property type="match status" value="1"/>
</dbReference>
<comment type="caution">
    <text evidence="3">The sequence shown here is derived from an EMBL/GenBank/DDBJ whole genome shotgun (WGS) entry which is preliminary data.</text>
</comment>
<dbReference type="EMBL" id="BTRK01000001">
    <property type="protein sequence ID" value="GMR33423.1"/>
    <property type="molecule type" value="Genomic_DNA"/>
</dbReference>
<dbReference type="PANTHER" id="PTHR22744:SF14">
    <property type="entry name" value="BTB DOMAIN-CONTAINING PROTEIN-RELATED"/>
    <property type="match status" value="1"/>
</dbReference>
<dbReference type="PROSITE" id="PS50097">
    <property type="entry name" value="BTB"/>
    <property type="match status" value="1"/>
</dbReference>
<reference evidence="3" key="2">
    <citation type="submission" date="2023-06" db="EMBL/GenBank/DDBJ databases">
        <title>Genome assembly of Pristionchus species.</title>
        <authorList>
            <person name="Yoshida K."/>
            <person name="Sommer R.J."/>
        </authorList>
    </citation>
    <scope>NUCLEOTIDE SEQUENCE</scope>
    <source>
        <strain evidence="3 4">RS5460</strain>
    </source>
</reference>
<organism evidence="3 4">
    <name type="scientific">Pristionchus mayeri</name>
    <dbReference type="NCBI Taxonomy" id="1317129"/>
    <lineage>
        <taxon>Eukaryota</taxon>
        <taxon>Metazoa</taxon>
        <taxon>Ecdysozoa</taxon>
        <taxon>Nematoda</taxon>
        <taxon>Chromadorea</taxon>
        <taxon>Rhabditida</taxon>
        <taxon>Rhabditina</taxon>
        <taxon>Diplogasteromorpha</taxon>
        <taxon>Diplogasteroidea</taxon>
        <taxon>Neodiplogasteridae</taxon>
        <taxon>Pristionchus</taxon>
    </lineage>
</organism>
<dbReference type="PANTHER" id="PTHR22744">
    <property type="entry name" value="HELIX LOOP HELIX PROTEIN 21-RELATED"/>
    <property type="match status" value="1"/>
</dbReference>
<evidence type="ECO:0000313" key="3">
    <source>
        <dbReference type="EMBL" id="GMR63243.1"/>
    </source>
</evidence>
<dbReference type="Gene3D" id="3.30.710.10">
    <property type="entry name" value="Potassium Channel Kv1.1, Chain A"/>
    <property type="match status" value="1"/>
</dbReference>
<name>A0AAN5DGI8_9BILA</name>
<sequence>FFIVFTMSSKVVVSSKSNLLSISLQNDRCSMTYSGVESALFVNPPDKCFVSTIDLSLKDSEGKELSSVSFSVGCTSGQQRIRTDGFFSLVFGPDETITHLPDSVLGIASSEFLVDRSKFEMVVDVKLVYAISDSFESRSSLVKIHSGTLKVGDTTIPISKEMLAVSSPFFDVLFFGPFAERKKCVSRIKEVDTDDFRWFLDSMLLKKYVFLSVHQSLEALVYADRFEMLYLHKHVFAYLRNYKLAEEEIMDALVLCSRFDNEEVIVWVLGQCESAHDRFDLISKCAECGETKCVTLALKVLKKSFGMMESNAYGLSQCLVRERNIIPIHIFGYDVNNRYEMEKHLALSLDSDGEFLWNELWTAIPLEYMSITINGRKKRSRNTDAGNGYYYKVRFPDAIEVAAHRF</sequence>
<gene>
    <name evidence="2" type="ORF">PMAYCL1PPCAC_03618</name>
    <name evidence="3" type="ORF">PMAYCL1PPCAC_33438</name>
</gene>
<reference evidence="4" key="1">
    <citation type="submission" date="2022-10" db="EMBL/GenBank/DDBJ databases">
        <title>Genome assembly of Pristionchus species.</title>
        <authorList>
            <person name="Yoshida K."/>
            <person name="Sommer R.J."/>
        </authorList>
    </citation>
    <scope>NUCLEOTIDE SEQUENCE [LARGE SCALE GENOMIC DNA]</scope>
    <source>
        <strain evidence="4">RS5460</strain>
    </source>
</reference>
<dbReference type="Pfam" id="PF00651">
    <property type="entry name" value="BTB"/>
    <property type="match status" value="1"/>
</dbReference>
<dbReference type="AlphaFoldDB" id="A0AAN5DGI8"/>
<evidence type="ECO:0000313" key="2">
    <source>
        <dbReference type="EMBL" id="GMR33423.1"/>
    </source>
</evidence>
<dbReference type="SMART" id="SM00225">
    <property type="entry name" value="BTB"/>
    <property type="match status" value="1"/>
</dbReference>
<feature type="domain" description="BTB" evidence="1">
    <location>
        <begin position="145"/>
        <end position="203"/>
    </location>
</feature>
<dbReference type="InterPro" id="IPR000210">
    <property type="entry name" value="BTB/POZ_dom"/>
</dbReference>
<dbReference type="Proteomes" id="UP001328107">
    <property type="component" value="Unassembled WGS sequence"/>
</dbReference>
<accession>A0AAN5DGI8</accession>
<evidence type="ECO:0000313" key="4">
    <source>
        <dbReference type="Proteomes" id="UP001328107"/>
    </source>
</evidence>
<dbReference type="SUPFAM" id="SSF54695">
    <property type="entry name" value="POZ domain"/>
    <property type="match status" value="1"/>
</dbReference>
<evidence type="ECO:0000259" key="1">
    <source>
        <dbReference type="PROSITE" id="PS50097"/>
    </source>
</evidence>
<feature type="non-terminal residue" evidence="3">
    <location>
        <position position="1"/>
    </location>
</feature>
<dbReference type="EMBL" id="BTRK01000033">
    <property type="protein sequence ID" value="GMR63243.1"/>
    <property type="molecule type" value="Genomic_DNA"/>
</dbReference>
<proteinExistence type="predicted"/>